<evidence type="ECO:0000256" key="4">
    <source>
        <dbReference type="PROSITE-ProRule" id="PRU01024"/>
    </source>
</evidence>
<comment type="caution">
    <text evidence="6">The sequence shown here is derived from an EMBL/GenBank/DDBJ whole genome shotgun (WGS) entry which is preliminary data.</text>
</comment>
<dbReference type="Proteomes" id="UP000442535">
    <property type="component" value="Unassembled WGS sequence"/>
</dbReference>
<keyword evidence="7" id="KW-1185">Reference proteome</keyword>
<keyword evidence="1 4" id="KW-0489">Methyltransferase</keyword>
<keyword evidence="3 4" id="KW-0949">S-adenosyl-L-methionine</keyword>
<evidence type="ECO:0000256" key="3">
    <source>
        <dbReference type="ARBA" id="ARBA00022691"/>
    </source>
</evidence>
<evidence type="ECO:0000259" key="5">
    <source>
        <dbReference type="PROSITE" id="PS50926"/>
    </source>
</evidence>
<evidence type="ECO:0000256" key="1">
    <source>
        <dbReference type="ARBA" id="ARBA00022603"/>
    </source>
</evidence>
<dbReference type="Gene3D" id="3.40.50.150">
    <property type="entry name" value="Vaccinia Virus protein VP39"/>
    <property type="match status" value="1"/>
</dbReference>
<dbReference type="Pfam" id="PF05958">
    <property type="entry name" value="tRNA_U5-meth_tr"/>
    <property type="match status" value="1"/>
</dbReference>
<protein>
    <submittedName>
        <fullName evidence="6">Class I SAM-dependent RNA methyltransferase</fullName>
    </submittedName>
</protein>
<dbReference type="PROSITE" id="PS50926">
    <property type="entry name" value="TRAM"/>
    <property type="match status" value="1"/>
</dbReference>
<dbReference type="Gene3D" id="2.40.50.140">
    <property type="entry name" value="Nucleic acid-binding proteins"/>
    <property type="match status" value="1"/>
</dbReference>
<dbReference type="GO" id="GO:0070041">
    <property type="term" value="F:rRNA (uridine-C5-)-methyltransferase activity"/>
    <property type="evidence" value="ECO:0007669"/>
    <property type="project" value="TreeGrafter"/>
</dbReference>
<evidence type="ECO:0000313" key="6">
    <source>
        <dbReference type="EMBL" id="MST48810.1"/>
    </source>
</evidence>
<dbReference type="SUPFAM" id="SSF50249">
    <property type="entry name" value="Nucleic acid-binding proteins"/>
    <property type="match status" value="1"/>
</dbReference>
<dbReference type="PANTHER" id="PTHR11061">
    <property type="entry name" value="RNA M5U METHYLTRANSFERASE"/>
    <property type="match status" value="1"/>
</dbReference>
<comment type="similarity">
    <text evidence="4">Belongs to the class I-like SAM-binding methyltransferase superfamily. RNA M5U methyltransferase family.</text>
</comment>
<dbReference type="InterPro" id="IPR030391">
    <property type="entry name" value="MeTrfase_TrmA_CS"/>
</dbReference>
<dbReference type="AlphaFoldDB" id="A0A7K0K189"/>
<feature type="binding site" evidence="4">
    <location>
        <position position="345"/>
    </location>
    <ligand>
        <name>S-adenosyl-L-methionine</name>
        <dbReference type="ChEBI" id="CHEBI:59789"/>
    </ligand>
</feature>
<name>A0A7K0K189_9ACTO</name>
<dbReference type="PROSITE" id="PS51687">
    <property type="entry name" value="SAM_MT_RNA_M5U"/>
    <property type="match status" value="1"/>
</dbReference>
<dbReference type="RefSeq" id="WP_154542817.1">
    <property type="nucleotide sequence ID" value="NZ_VUMY01000001.1"/>
</dbReference>
<dbReference type="EMBL" id="VUMY01000001">
    <property type="protein sequence ID" value="MST48810.1"/>
    <property type="molecule type" value="Genomic_DNA"/>
</dbReference>
<evidence type="ECO:0000256" key="2">
    <source>
        <dbReference type="ARBA" id="ARBA00022679"/>
    </source>
</evidence>
<feature type="active site" description="Nucleophile" evidence="4">
    <location>
        <position position="372"/>
    </location>
</feature>
<feature type="binding site" evidence="4">
    <location>
        <position position="241"/>
    </location>
    <ligand>
        <name>S-adenosyl-L-methionine</name>
        <dbReference type="ChEBI" id="CHEBI:59789"/>
    </ligand>
</feature>
<dbReference type="InterPro" id="IPR010280">
    <property type="entry name" value="U5_MeTrfase_fam"/>
</dbReference>
<accession>A0A7K0K189</accession>
<feature type="binding site" evidence="4">
    <location>
        <position position="294"/>
    </location>
    <ligand>
        <name>S-adenosyl-L-methionine</name>
        <dbReference type="ChEBI" id="CHEBI:59789"/>
    </ligand>
</feature>
<sequence>MSANSSAKAVETVEIGGVAHGGFCVGRLASGKVAMIRGALPGERVRVEITSERSKVAYGRVVEVIEASADRVPEIWPEGAARDIGGVELGHVSYPAQLRWKREVLAEALRRNGSAELEAMVSAVIPDWEVESLGDKPGRTRVSFIIDDQGRPAMSEAGSHQVHAIKSFPLTVPGIDELRLFERPLGFAPGTRVKAVAPSASAPVLAVGGEVYNADLIPTTPRVREVVEDAKFRIFASSFWQTDYRAPATLSAALLAGIGEVHGFETLELYSGSGLFSVFLGRALGKEGRLTTVEGSGPAVKSAAYNLEHAGFGGVKTLRGNVDARLLNSLEFGERVSAGTLVVADPPRTGLGEKTAKAICEKEPFRIALLSCDPVSAARDLEAIRKEGYVLKTFRAFDLFPYTFHMEALAVLEKN</sequence>
<feature type="binding site" evidence="4">
    <location>
        <position position="270"/>
    </location>
    <ligand>
        <name>S-adenosyl-L-methionine</name>
        <dbReference type="ChEBI" id="CHEBI:59789"/>
    </ligand>
</feature>
<feature type="domain" description="TRAM" evidence="5">
    <location>
        <begin position="3"/>
        <end position="63"/>
    </location>
</feature>
<dbReference type="SUPFAM" id="SSF53335">
    <property type="entry name" value="S-adenosyl-L-methionine-dependent methyltransferases"/>
    <property type="match status" value="1"/>
</dbReference>
<organism evidence="6 7">
    <name type="scientific">Mobiluncus porci</name>
    <dbReference type="NCBI Taxonomy" id="2652278"/>
    <lineage>
        <taxon>Bacteria</taxon>
        <taxon>Bacillati</taxon>
        <taxon>Actinomycetota</taxon>
        <taxon>Actinomycetes</taxon>
        <taxon>Actinomycetales</taxon>
        <taxon>Actinomycetaceae</taxon>
        <taxon>Mobiluncus</taxon>
    </lineage>
</organism>
<gene>
    <name evidence="6" type="ORF">FYJ63_00795</name>
</gene>
<keyword evidence="2 4" id="KW-0808">Transferase</keyword>
<dbReference type="InterPro" id="IPR002792">
    <property type="entry name" value="TRAM_dom"/>
</dbReference>
<dbReference type="GO" id="GO:0070475">
    <property type="term" value="P:rRNA base methylation"/>
    <property type="evidence" value="ECO:0007669"/>
    <property type="project" value="TreeGrafter"/>
</dbReference>
<proteinExistence type="inferred from homology"/>
<dbReference type="PROSITE" id="PS01231">
    <property type="entry name" value="TRMA_2"/>
    <property type="match status" value="1"/>
</dbReference>
<reference evidence="6 7" key="1">
    <citation type="submission" date="2019-08" db="EMBL/GenBank/DDBJ databases">
        <title>In-depth cultivation of the pig gut microbiome towards novel bacterial diversity and tailored functional studies.</title>
        <authorList>
            <person name="Wylensek D."/>
            <person name="Hitch T.C.A."/>
            <person name="Clavel T."/>
        </authorList>
    </citation>
    <scope>NUCLEOTIDE SEQUENCE [LARGE SCALE GENOMIC DNA]</scope>
    <source>
        <strain evidence="6 7">RF-GAM-744-WT-7</strain>
    </source>
</reference>
<dbReference type="InterPro" id="IPR029063">
    <property type="entry name" value="SAM-dependent_MTases_sf"/>
</dbReference>
<dbReference type="PANTHER" id="PTHR11061:SF30">
    <property type="entry name" value="TRNA (URACIL(54)-C(5))-METHYLTRANSFERASE"/>
    <property type="match status" value="1"/>
</dbReference>
<dbReference type="Pfam" id="PF01938">
    <property type="entry name" value="TRAM"/>
    <property type="match status" value="1"/>
</dbReference>
<evidence type="ECO:0000313" key="7">
    <source>
        <dbReference type="Proteomes" id="UP000442535"/>
    </source>
</evidence>
<dbReference type="InterPro" id="IPR012340">
    <property type="entry name" value="NA-bd_OB-fold"/>
</dbReference>